<dbReference type="PRINTS" id="PR00081">
    <property type="entry name" value="GDHRDH"/>
</dbReference>
<dbReference type="Gene3D" id="3.40.50.720">
    <property type="entry name" value="NAD(P)-binding Rossmann-like Domain"/>
    <property type="match status" value="1"/>
</dbReference>
<dbReference type="InterPro" id="IPR036291">
    <property type="entry name" value="NAD(P)-bd_dom_sf"/>
</dbReference>
<reference evidence="6" key="1">
    <citation type="submission" date="2025-08" db="UniProtKB">
        <authorList>
            <consortium name="RefSeq"/>
        </authorList>
    </citation>
    <scope>IDENTIFICATION</scope>
    <source>
        <tissue evidence="6">Gonads</tissue>
    </source>
</reference>
<accession>A0A6J2XJW0</accession>
<dbReference type="FunCoup" id="A0A6J2XJW0">
    <property type="interactions" value="247"/>
</dbReference>
<dbReference type="OrthoDB" id="1393670at2759"/>
<dbReference type="GeneID" id="115878561"/>
<organism evidence="5 6">
    <name type="scientific">Sitophilus oryzae</name>
    <name type="common">Rice weevil</name>
    <name type="synonym">Curculio oryzae</name>
    <dbReference type="NCBI Taxonomy" id="7048"/>
    <lineage>
        <taxon>Eukaryota</taxon>
        <taxon>Metazoa</taxon>
        <taxon>Ecdysozoa</taxon>
        <taxon>Arthropoda</taxon>
        <taxon>Hexapoda</taxon>
        <taxon>Insecta</taxon>
        <taxon>Pterygota</taxon>
        <taxon>Neoptera</taxon>
        <taxon>Endopterygota</taxon>
        <taxon>Coleoptera</taxon>
        <taxon>Polyphaga</taxon>
        <taxon>Cucujiformia</taxon>
        <taxon>Curculionidae</taxon>
        <taxon>Dryophthorinae</taxon>
        <taxon>Sitophilus</taxon>
    </lineage>
</organism>
<dbReference type="InterPro" id="IPR002347">
    <property type="entry name" value="SDR_fam"/>
</dbReference>
<dbReference type="GO" id="GO:0004090">
    <property type="term" value="F:carbonyl reductase (NADPH) activity"/>
    <property type="evidence" value="ECO:0007669"/>
    <property type="project" value="TreeGrafter"/>
</dbReference>
<gene>
    <name evidence="6" type="primary">LOC115878561</name>
</gene>
<dbReference type="GO" id="GO:0005997">
    <property type="term" value="P:xylulose metabolic process"/>
    <property type="evidence" value="ECO:0007669"/>
    <property type="project" value="TreeGrafter"/>
</dbReference>
<dbReference type="InParanoid" id="A0A6J2XJW0"/>
<dbReference type="GO" id="GO:0006006">
    <property type="term" value="P:glucose metabolic process"/>
    <property type="evidence" value="ECO:0007669"/>
    <property type="project" value="TreeGrafter"/>
</dbReference>
<dbReference type="Proteomes" id="UP000504635">
    <property type="component" value="Unplaced"/>
</dbReference>
<keyword evidence="4" id="KW-0560">Oxidoreductase</keyword>
<proteinExistence type="inferred from homology"/>
<keyword evidence="5" id="KW-1185">Reference proteome</keyword>
<dbReference type="GO" id="GO:0050038">
    <property type="term" value="F:L-xylulose reductase (NADPH) activity"/>
    <property type="evidence" value="ECO:0007669"/>
    <property type="project" value="TreeGrafter"/>
</dbReference>
<evidence type="ECO:0000256" key="1">
    <source>
        <dbReference type="ARBA" id="ARBA00006484"/>
    </source>
</evidence>
<dbReference type="InterPro" id="IPR051737">
    <property type="entry name" value="L-xylulose/Carbonyl_redctase"/>
</dbReference>
<comment type="subunit">
    <text evidence="2">Homotetramer.</text>
</comment>
<dbReference type="FunFam" id="3.40.50.720:FF:000214">
    <property type="entry name" value="L-xylulose reductase"/>
    <property type="match status" value="1"/>
</dbReference>
<protein>
    <submittedName>
        <fullName evidence="6">L-xylulose reductase-like</fullName>
    </submittedName>
</protein>
<dbReference type="InterPro" id="IPR020904">
    <property type="entry name" value="Sc_DH/Rdtase_CS"/>
</dbReference>
<dbReference type="KEGG" id="soy:115878561"/>
<evidence type="ECO:0000256" key="3">
    <source>
        <dbReference type="ARBA" id="ARBA00022857"/>
    </source>
</evidence>
<dbReference type="PRINTS" id="PR00080">
    <property type="entry name" value="SDRFAMILY"/>
</dbReference>
<comment type="similarity">
    <text evidence="1">Belongs to the short-chain dehydrogenases/reductases (SDR) family.</text>
</comment>
<evidence type="ECO:0000313" key="5">
    <source>
        <dbReference type="Proteomes" id="UP000504635"/>
    </source>
</evidence>
<dbReference type="SUPFAM" id="SSF51735">
    <property type="entry name" value="NAD(P)-binding Rossmann-fold domains"/>
    <property type="match status" value="1"/>
</dbReference>
<dbReference type="Pfam" id="PF13561">
    <property type="entry name" value="adh_short_C2"/>
    <property type="match status" value="1"/>
</dbReference>
<dbReference type="PROSITE" id="PS00061">
    <property type="entry name" value="ADH_SHORT"/>
    <property type="match status" value="1"/>
</dbReference>
<evidence type="ECO:0000256" key="4">
    <source>
        <dbReference type="ARBA" id="ARBA00023002"/>
    </source>
</evidence>
<evidence type="ECO:0000313" key="6">
    <source>
        <dbReference type="RefSeq" id="XP_030750949.1"/>
    </source>
</evidence>
<dbReference type="PANTHER" id="PTHR44252">
    <property type="entry name" value="D-ERYTHRULOSE REDUCTASE"/>
    <property type="match status" value="1"/>
</dbReference>
<name>A0A6J2XJW0_SITOR</name>
<dbReference type="AlphaFoldDB" id="A0A6J2XJW0"/>
<sequence length="244" mass="26205">MEFNFKGKRALVTGASQGIGREVAKKLALLGAKVTALARNKDHLTSLKKEVCSIDIYPVDLSNWKETEEVLKKVGDIDLLVNNAGLAILGPLTEVSEDDIDKVFNINVKAVINLTKYAVQNLLSRNVKGSIVNVSSQASVVGLDNHTVYCASKGAVDAFTRAAALEYGPKGIRVNNVNPTVILTDMGKLGWSDPAVAEPMLAKIPLRRFGEVDEVVNSIIFLLSDLSSMTTGSNIYIDGGYVAI</sequence>
<dbReference type="PANTHER" id="PTHR44252:SF3">
    <property type="entry name" value="D-ERYTHRULOSE REDUCTASE-RELATED"/>
    <property type="match status" value="1"/>
</dbReference>
<dbReference type="RefSeq" id="XP_030750949.1">
    <property type="nucleotide sequence ID" value="XM_030895089.1"/>
</dbReference>
<keyword evidence="3" id="KW-0521">NADP</keyword>
<evidence type="ECO:0000256" key="2">
    <source>
        <dbReference type="ARBA" id="ARBA00011881"/>
    </source>
</evidence>